<dbReference type="SMART" id="SM00086">
    <property type="entry name" value="PAC"/>
    <property type="match status" value="4"/>
</dbReference>
<proteinExistence type="predicted"/>
<dbReference type="InterPro" id="IPR013656">
    <property type="entry name" value="PAS_4"/>
</dbReference>
<dbReference type="NCBIfam" id="TIGR00254">
    <property type="entry name" value="GGDEF"/>
    <property type="match status" value="1"/>
</dbReference>
<dbReference type="OrthoDB" id="9813903at2"/>
<protein>
    <submittedName>
        <fullName evidence="5">Putative diguanylate cyclase (GGDEF domain)</fullName>
    </submittedName>
</protein>
<feature type="domain" description="PAS" evidence="2">
    <location>
        <begin position="290"/>
        <end position="361"/>
    </location>
</feature>
<sequence>MTAPPVDAVRALECALSLCRQELAESRGRAQGLALAEAVFTHAANPLAVLDRHYDFLRVNDAYARCCGKPVEAFAGRNHFEMFPSDARLVFDDVVQNKPASTTFTRALIFPDQPERGVSYWDWTLVPVLDADGEVDALVLSQVDVTEREAGADALRQSEARYRRQAAELELIYRTAPVGLCVLDTQLRYVHINEHLAEFDRLPVEEHLGKTIRETLPDTAARVEPLLRRVLETGEPVLDLEGRGETEPGVWRHWNSQYWPLKSADGRVYGINVVVEEITERRRLEETRQREQAFRSLAENSSDIISRFDRELRRIYVNPAIEAILDRPRETLIGKTHHDLGLPEALAAALDRPLAMVFETAQPLAAEAVVPTPKGERYLEARIVPEFDASGAVETVLAITRDLTERKRAEEALQASERKYRALVENLYEGVWLLDTEADTTFVNARLAELLGYPATEMLGRSVFSFMDPEQVEAMRGNLLRSAAGTRAEYDFEFRCKSGEPIWTRVAATPIVDEGGRYQGTLIALIDITERIRSAEALHRREQEFAALVERSPDIIARVDASLRLRYVNPAIERLTGRPRDWFIGKTPGERELSPEEARLREATLRAVFESGEERIVEQRNPSLNGERIFQTRLVPEFGPAGKVESVLVVERDIDDLKRAQEALEELTLLDPLTGVANRRFLERFVGREWMREARQRLPIAAVMVDIDHFKDYNDHYGHAQGDACLRTVSQTLRGALHRPADILVRYGGEEFIVLLPESDLAAAREIAERLRQAVEALALPHPTSPIGDRVTISLGVAAVQAHEGEFDQLLIAADAALYRAKKKGRNRVEASGAPAADAARPP</sequence>
<feature type="domain" description="PAC" evidence="3">
    <location>
        <begin position="102"/>
        <end position="157"/>
    </location>
</feature>
<feature type="domain" description="PAS" evidence="2">
    <location>
        <begin position="416"/>
        <end position="486"/>
    </location>
</feature>
<feature type="coiled-coil region" evidence="1">
    <location>
        <begin position="399"/>
        <end position="426"/>
    </location>
</feature>
<dbReference type="PANTHER" id="PTHR44757">
    <property type="entry name" value="DIGUANYLATE CYCLASE DGCP"/>
    <property type="match status" value="1"/>
</dbReference>
<feature type="domain" description="PAC" evidence="3">
    <location>
        <begin position="488"/>
        <end position="540"/>
    </location>
</feature>
<feature type="domain" description="PAC" evidence="3">
    <location>
        <begin position="610"/>
        <end position="666"/>
    </location>
</feature>
<dbReference type="eggNOG" id="COG3706">
    <property type="taxonomic scope" value="Bacteria"/>
</dbReference>
<dbReference type="SUPFAM" id="SSF55785">
    <property type="entry name" value="PYP-like sensor domain (PAS domain)"/>
    <property type="match status" value="5"/>
</dbReference>
<dbReference type="Gene3D" id="3.30.450.20">
    <property type="entry name" value="PAS domain"/>
    <property type="match status" value="5"/>
</dbReference>
<dbReference type="STRING" id="292415.Tbd_2634"/>
<dbReference type="InterPro" id="IPR000700">
    <property type="entry name" value="PAS-assoc_C"/>
</dbReference>
<evidence type="ECO:0000259" key="2">
    <source>
        <dbReference type="PROSITE" id="PS50112"/>
    </source>
</evidence>
<dbReference type="InterPro" id="IPR029787">
    <property type="entry name" value="Nucleotide_cyclase"/>
</dbReference>
<keyword evidence="1" id="KW-0175">Coiled coil</keyword>
<dbReference type="GO" id="GO:0003824">
    <property type="term" value="F:catalytic activity"/>
    <property type="evidence" value="ECO:0007669"/>
    <property type="project" value="UniProtKB-ARBA"/>
</dbReference>
<evidence type="ECO:0000313" key="5">
    <source>
        <dbReference type="EMBL" id="AAZ98587.1"/>
    </source>
</evidence>
<dbReference type="InterPro" id="IPR001610">
    <property type="entry name" value="PAC"/>
</dbReference>
<dbReference type="InterPro" id="IPR013767">
    <property type="entry name" value="PAS_fold"/>
</dbReference>
<gene>
    <name evidence="5" type="ordered locus">Tbd_2634</name>
</gene>
<dbReference type="SMART" id="SM00091">
    <property type="entry name" value="PAS"/>
    <property type="match status" value="5"/>
</dbReference>
<dbReference type="HOGENOM" id="CLU_337681_0_0_4"/>
<evidence type="ECO:0000313" key="6">
    <source>
        <dbReference type="Proteomes" id="UP000008291"/>
    </source>
</evidence>
<reference evidence="5 6" key="1">
    <citation type="journal article" date="2006" name="J. Bacteriol.">
        <title>The genome sequence of the obligately chemolithoautotrophic, facultatively anaerobic bacterium Thiobacillus denitrificans.</title>
        <authorList>
            <person name="Beller H.R."/>
            <person name="Chain P.S."/>
            <person name="Letain T.E."/>
            <person name="Chakicherla A."/>
            <person name="Larimer F.W."/>
            <person name="Richardson P.M."/>
            <person name="Coleman M.A."/>
            <person name="Wood A.P."/>
            <person name="Kelly D.P."/>
        </authorList>
    </citation>
    <scope>NUCLEOTIDE SEQUENCE [LARGE SCALE GENOMIC DNA]</scope>
    <source>
        <strain evidence="5 6">ATCC 25259</strain>
    </source>
</reference>
<feature type="domain" description="GGDEF" evidence="4">
    <location>
        <begin position="698"/>
        <end position="834"/>
    </location>
</feature>
<dbReference type="InterPro" id="IPR043128">
    <property type="entry name" value="Rev_trsase/Diguanyl_cyclase"/>
</dbReference>
<dbReference type="Pfam" id="PF00989">
    <property type="entry name" value="PAS"/>
    <property type="match status" value="1"/>
</dbReference>
<dbReference type="PROSITE" id="PS50112">
    <property type="entry name" value="PAS"/>
    <property type="match status" value="4"/>
</dbReference>
<evidence type="ECO:0000256" key="1">
    <source>
        <dbReference type="SAM" id="Coils"/>
    </source>
</evidence>
<feature type="domain" description="PAC" evidence="3">
    <location>
        <begin position="362"/>
        <end position="415"/>
    </location>
</feature>
<dbReference type="Pfam" id="PF00990">
    <property type="entry name" value="GGDEF"/>
    <property type="match status" value="1"/>
</dbReference>
<dbReference type="InterPro" id="IPR052155">
    <property type="entry name" value="Biofilm_reg_signaling"/>
</dbReference>
<name>Q3SFL9_THIDA</name>
<dbReference type="Pfam" id="PF08448">
    <property type="entry name" value="PAS_4"/>
    <property type="match status" value="4"/>
</dbReference>
<dbReference type="AlphaFoldDB" id="Q3SFL9"/>
<dbReference type="SUPFAM" id="SSF55073">
    <property type="entry name" value="Nucleotide cyclase"/>
    <property type="match status" value="1"/>
</dbReference>
<dbReference type="InterPro" id="IPR000160">
    <property type="entry name" value="GGDEF_dom"/>
</dbReference>
<dbReference type="PROSITE" id="PS50887">
    <property type="entry name" value="GGDEF"/>
    <property type="match status" value="1"/>
</dbReference>
<dbReference type="GO" id="GO:0006355">
    <property type="term" value="P:regulation of DNA-templated transcription"/>
    <property type="evidence" value="ECO:0007669"/>
    <property type="project" value="InterPro"/>
</dbReference>
<dbReference type="KEGG" id="tbd:Tbd_2634"/>
<dbReference type="SMART" id="SM00267">
    <property type="entry name" value="GGDEF"/>
    <property type="match status" value="1"/>
</dbReference>
<dbReference type="PANTHER" id="PTHR44757:SF2">
    <property type="entry name" value="BIOFILM ARCHITECTURE MAINTENANCE PROTEIN MBAA"/>
    <property type="match status" value="1"/>
</dbReference>
<dbReference type="eggNOG" id="COG2202">
    <property type="taxonomic scope" value="Bacteria"/>
</dbReference>
<feature type="domain" description="PAS" evidence="2">
    <location>
        <begin position="541"/>
        <end position="612"/>
    </location>
</feature>
<dbReference type="FunFam" id="3.30.70.270:FF:000001">
    <property type="entry name" value="Diguanylate cyclase domain protein"/>
    <property type="match status" value="1"/>
</dbReference>
<dbReference type="Proteomes" id="UP000008291">
    <property type="component" value="Chromosome"/>
</dbReference>
<keyword evidence="6" id="KW-1185">Reference proteome</keyword>
<dbReference type="Gene3D" id="3.30.70.270">
    <property type="match status" value="1"/>
</dbReference>
<dbReference type="NCBIfam" id="TIGR00229">
    <property type="entry name" value="sensory_box"/>
    <property type="match status" value="4"/>
</dbReference>
<dbReference type="InterPro" id="IPR000014">
    <property type="entry name" value="PAS"/>
</dbReference>
<evidence type="ECO:0000259" key="3">
    <source>
        <dbReference type="PROSITE" id="PS50113"/>
    </source>
</evidence>
<dbReference type="CDD" id="cd01949">
    <property type="entry name" value="GGDEF"/>
    <property type="match status" value="1"/>
</dbReference>
<dbReference type="PROSITE" id="PS50113">
    <property type="entry name" value="PAC"/>
    <property type="match status" value="4"/>
</dbReference>
<accession>Q3SFL9</accession>
<dbReference type="EMBL" id="CP000116">
    <property type="protein sequence ID" value="AAZ98587.1"/>
    <property type="molecule type" value="Genomic_DNA"/>
</dbReference>
<dbReference type="CDD" id="cd00130">
    <property type="entry name" value="PAS"/>
    <property type="match status" value="5"/>
</dbReference>
<evidence type="ECO:0000259" key="4">
    <source>
        <dbReference type="PROSITE" id="PS50887"/>
    </source>
</evidence>
<dbReference type="RefSeq" id="WP_011313146.1">
    <property type="nucleotide sequence ID" value="NC_007404.1"/>
</dbReference>
<feature type="domain" description="PAS" evidence="2">
    <location>
        <begin position="165"/>
        <end position="234"/>
    </location>
</feature>
<organism evidence="5 6">
    <name type="scientific">Thiobacillus denitrificans (strain ATCC 25259 / T1)</name>
    <dbReference type="NCBI Taxonomy" id="292415"/>
    <lineage>
        <taxon>Bacteria</taxon>
        <taxon>Pseudomonadati</taxon>
        <taxon>Pseudomonadota</taxon>
        <taxon>Betaproteobacteria</taxon>
        <taxon>Nitrosomonadales</taxon>
        <taxon>Thiobacillaceae</taxon>
        <taxon>Thiobacillus</taxon>
    </lineage>
</organism>
<dbReference type="InterPro" id="IPR035965">
    <property type="entry name" value="PAS-like_dom_sf"/>
</dbReference>